<dbReference type="Proteomes" id="UP000642993">
    <property type="component" value="Unassembled WGS sequence"/>
</dbReference>
<dbReference type="InterPro" id="IPR025327">
    <property type="entry name" value="DUF4233"/>
</dbReference>
<keyword evidence="1" id="KW-1133">Transmembrane helix</keyword>
<proteinExistence type="predicted"/>
<dbReference type="AlphaFoldDB" id="A0A927JAG3"/>
<name>A0A927JAG3_9ACTN</name>
<protein>
    <submittedName>
        <fullName evidence="2">DUF4233 domain-containing protein</fullName>
    </submittedName>
</protein>
<organism evidence="2 3">
    <name type="scientific">Lolliginicoccus lacisalsi</name>
    <dbReference type="NCBI Taxonomy" id="2742202"/>
    <lineage>
        <taxon>Bacteria</taxon>
        <taxon>Bacillati</taxon>
        <taxon>Actinomycetota</taxon>
        <taxon>Actinomycetes</taxon>
        <taxon>Mycobacteriales</taxon>
        <taxon>Hoyosellaceae</taxon>
        <taxon>Lolliginicoccus</taxon>
    </lineage>
</organism>
<dbReference type="Pfam" id="PF14017">
    <property type="entry name" value="DUF4233"/>
    <property type="match status" value="1"/>
</dbReference>
<evidence type="ECO:0000313" key="3">
    <source>
        <dbReference type="Proteomes" id="UP000642993"/>
    </source>
</evidence>
<accession>A0A927JAG3</accession>
<keyword evidence="3" id="KW-1185">Reference proteome</keyword>
<feature type="transmembrane region" description="Helical" evidence="1">
    <location>
        <begin position="31"/>
        <end position="47"/>
    </location>
</feature>
<keyword evidence="1" id="KW-0472">Membrane</keyword>
<dbReference type="RefSeq" id="WP_192038422.1">
    <property type="nucleotide sequence ID" value="NZ_JACYWE010000002.1"/>
</dbReference>
<gene>
    <name evidence="2" type="ORF">HT102_04135</name>
</gene>
<evidence type="ECO:0000313" key="2">
    <source>
        <dbReference type="EMBL" id="MBD8505676.1"/>
    </source>
</evidence>
<comment type="caution">
    <text evidence="2">The sequence shown here is derived from an EMBL/GenBank/DDBJ whole genome shotgun (WGS) entry which is preliminary data.</text>
</comment>
<dbReference type="EMBL" id="JACYWE010000002">
    <property type="protein sequence ID" value="MBD8505676.1"/>
    <property type="molecule type" value="Genomic_DNA"/>
</dbReference>
<reference evidence="2" key="1">
    <citation type="submission" date="2020-09" db="EMBL/GenBank/DDBJ databases">
        <title>Hoyosella lacisalsi sp. nov., a halotolerant actinobacterium isolated from soil of Lake Gudzhirganskoe.</title>
        <authorList>
            <person name="Yang Q."/>
            <person name="Guo P.Y."/>
            <person name="Liu S.W."/>
            <person name="Li F.N."/>
            <person name="Sun C.H."/>
        </authorList>
    </citation>
    <scope>NUCLEOTIDE SEQUENCE</scope>
    <source>
        <strain evidence="2">G463</strain>
    </source>
</reference>
<keyword evidence="1" id="KW-0812">Transmembrane</keyword>
<feature type="transmembrane region" description="Helical" evidence="1">
    <location>
        <begin position="59"/>
        <end position="90"/>
    </location>
</feature>
<evidence type="ECO:0000256" key="1">
    <source>
        <dbReference type="SAM" id="Phobius"/>
    </source>
</evidence>
<sequence>MAGTLILQAIVVLLALPAVWRVGDGITWLSGSYILGLAGLMIIGSGLQRRPWALRFDFALQALMVATFFFSIALGVLGLIFLAVWVYILYLRNDIRKRMAEGLLPAQRHDQADTAARENDAQGR</sequence>